<keyword evidence="2" id="KW-0812">Transmembrane</keyword>
<keyword evidence="5" id="KW-1185">Reference proteome</keyword>
<feature type="signal peptide" evidence="3">
    <location>
        <begin position="1"/>
        <end position="22"/>
    </location>
</feature>
<dbReference type="EMBL" id="JBDFQZ010000013">
    <property type="protein sequence ID" value="KAK9670022.1"/>
    <property type="molecule type" value="Genomic_DNA"/>
</dbReference>
<feature type="coiled-coil region" evidence="1">
    <location>
        <begin position="172"/>
        <end position="199"/>
    </location>
</feature>
<accession>A0AAW1H1Z8</accession>
<evidence type="ECO:0000313" key="4">
    <source>
        <dbReference type="EMBL" id="KAK9670022.1"/>
    </source>
</evidence>
<evidence type="ECO:0008006" key="6">
    <source>
        <dbReference type="Google" id="ProtNLM"/>
    </source>
</evidence>
<dbReference type="PANTHER" id="PTHR33538:SF2">
    <property type="entry name" value="PROTEIN GAMETE EXPRESSED 1"/>
    <property type="match status" value="1"/>
</dbReference>
<dbReference type="InterPro" id="IPR040346">
    <property type="entry name" value="GEX1/Brambleberry"/>
</dbReference>
<evidence type="ECO:0000256" key="1">
    <source>
        <dbReference type="SAM" id="Coils"/>
    </source>
</evidence>
<reference evidence="4" key="1">
    <citation type="submission" date="2024-03" db="EMBL/GenBank/DDBJ databases">
        <title>WGS assembly of Saponaria officinalis var. Norfolk2.</title>
        <authorList>
            <person name="Jenkins J."/>
            <person name="Shu S."/>
            <person name="Grimwood J."/>
            <person name="Barry K."/>
            <person name="Goodstein D."/>
            <person name="Schmutz J."/>
            <person name="Leebens-Mack J."/>
            <person name="Osbourn A."/>
        </authorList>
    </citation>
    <scope>NUCLEOTIDE SEQUENCE [LARGE SCALE GENOMIC DNA]</scope>
    <source>
        <strain evidence="4">JIC</strain>
    </source>
</reference>
<evidence type="ECO:0000313" key="5">
    <source>
        <dbReference type="Proteomes" id="UP001443914"/>
    </source>
</evidence>
<protein>
    <recommendedName>
        <fullName evidence="6">Protein GAMETE EXPRESSED 1</fullName>
    </recommendedName>
</protein>
<dbReference type="PANTHER" id="PTHR33538">
    <property type="entry name" value="PROTEIN GAMETE EXPRESSED 1"/>
    <property type="match status" value="1"/>
</dbReference>
<name>A0AAW1H1Z8_SAPOF</name>
<keyword evidence="2" id="KW-1133">Transmembrane helix</keyword>
<feature type="transmembrane region" description="Helical" evidence="2">
    <location>
        <begin position="458"/>
        <end position="476"/>
    </location>
</feature>
<keyword evidence="1" id="KW-0175">Coiled coil</keyword>
<dbReference type="Proteomes" id="UP001443914">
    <property type="component" value="Unassembled WGS sequence"/>
</dbReference>
<feature type="transmembrane region" description="Helical" evidence="2">
    <location>
        <begin position="428"/>
        <end position="446"/>
    </location>
</feature>
<keyword evidence="3" id="KW-0732">Signal</keyword>
<comment type="caution">
    <text evidence="4">The sequence shown here is derived from an EMBL/GenBank/DDBJ whole genome shotgun (WGS) entry which is preliminary data.</text>
</comment>
<keyword evidence="2" id="KW-0472">Membrane</keyword>
<gene>
    <name evidence="4" type="ORF">RND81_13G171100</name>
</gene>
<dbReference type="AlphaFoldDB" id="A0AAW1H1Z8"/>
<feature type="chain" id="PRO_5043463655" description="Protein GAMETE EXPRESSED 1" evidence="3">
    <location>
        <begin position="23"/>
        <end position="598"/>
    </location>
</feature>
<organism evidence="4 5">
    <name type="scientific">Saponaria officinalis</name>
    <name type="common">Common soapwort</name>
    <name type="synonym">Lychnis saponaria</name>
    <dbReference type="NCBI Taxonomy" id="3572"/>
    <lineage>
        <taxon>Eukaryota</taxon>
        <taxon>Viridiplantae</taxon>
        <taxon>Streptophyta</taxon>
        <taxon>Embryophyta</taxon>
        <taxon>Tracheophyta</taxon>
        <taxon>Spermatophyta</taxon>
        <taxon>Magnoliopsida</taxon>
        <taxon>eudicotyledons</taxon>
        <taxon>Gunneridae</taxon>
        <taxon>Pentapetalae</taxon>
        <taxon>Caryophyllales</taxon>
        <taxon>Caryophyllaceae</taxon>
        <taxon>Caryophylleae</taxon>
        <taxon>Saponaria</taxon>
    </lineage>
</organism>
<evidence type="ECO:0000256" key="3">
    <source>
        <dbReference type="SAM" id="SignalP"/>
    </source>
</evidence>
<sequence>MKNHIFIILIFIFIAFPSKVKSWGGWFSSSSNDHDHRPSNMDLSHNGLVAEFSIDALDDPKAVELLENAKKKLGGSNPCWFNAYQNLFSSCSEIFAAEEKRSRLAWLLGDCFQKDSGRNAFPSCDVNSPMVGCLRKLDNDEHQTYLEFYLSTNAICHQLQSKAFKIQVQNLVNDLKDSALSTEEKLENIEEKSDTLLHNSNQIQESISSIDEKTRKIGEDLKSMVGDIGIVLDQSMEIKKHARGIATSQGELIERQGLIRTKIEENTVKVEESYDNLLENIVLLQLKSVDVQNEVNRFGETLTSRMHDLQGKADEIAGMTGITVQNQRELLASQSKALDGLQYLTSFQSEALQESRITLQQIVGFAHEQHHELREQQEQLLQAHDRLARNSKSMLEAQEAFESKQASMFSAMDKLFALHNAMLLESRLIKAFIVYSLLILVIFMFTSTKQTYSVRCRLYIGLCIAFAIEYGFQQLTSSEVEHKTRFRSILRSLLGAYVFLQLCYSFVTYRDYEALNHNMLASLIDKVNNMQRIKNHNSDDESVDSEVDWVSWMDSELPEDMSLNEDPEFVLPPDEDRISDNSIVSSILRNYNFRHRMY</sequence>
<proteinExistence type="predicted"/>
<evidence type="ECO:0000256" key="2">
    <source>
        <dbReference type="SAM" id="Phobius"/>
    </source>
</evidence>
<feature type="transmembrane region" description="Helical" evidence="2">
    <location>
        <begin position="488"/>
        <end position="509"/>
    </location>
</feature>